<feature type="transmembrane region" description="Helical" evidence="1">
    <location>
        <begin position="78"/>
        <end position="96"/>
    </location>
</feature>
<protein>
    <submittedName>
        <fullName evidence="2">Uncharacterized protein</fullName>
    </submittedName>
</protein>
<gene>
    <name evidence="2" type="ORF">D0544_11265</name>
</gene>
<dbReference type="EMBL" id="QWEZ01000002">
    <property type="protein sequence ID" value="RRJ82448.1"/>
    <property type="molecule type" value="Genomic_DNA"/>
</dbReference>
<dbReference type="AlphaFoldDB" id="A0A3P3VKP7"/>
<reference evidence="2 3" key="2">
    <citation type="submission" date="2018-12" db="EMBL/GenBank/DDBJ databases">
        <title>Simiduia agarivorans gen. nov., sp. nov., a marine, agarolytic bacterium isolated from shallow coastal water from Keelung, Taiwan.</title>
        <authorList>
            <person name="Shieh W.Y."/>
        </authorList>
    </citation>
    <scope>NUCLEOTIDE SEQUENCE [LARGE SCALE GENOMIC DNA]</scope>
    <source>
        <strain evidence="2 3">GTF-13</strain>
    </source>
</reference>
<evidence type="ECO:0000256" key="1">
    <source>
        <dbReference type="SAM" id="Phobius"/>
    </source>
</evidence>
<accession>A0A3P3VKP7</accession>
<keyword evidence="1" id="KW-1133">Transmembrane helix</keyword>
<comment type="caution">
    <text evidence="2">The sequence shown here is derived from an EMBL/GenBank/DDBJ whole genome shotgun (WGS) entry which is preliminary data.</text>
</comment>
<dbReference type="Proteomes" id="UP000280792">
    <property type="component" value="Unassembled WGS sequence"/>
</dbReference>
<evidence type="ECO:0000313" key="2">
    <source>
        <dbReference type="EMBL" id="RRJ82448.1"/>
    </source>
</evidence>
<keyword evidence="1" id="KW-0812">Transmembrane</keyword>
<dbReference type="RefSeq" id="WP_125016186.1">
    <property type="nucleotide sequence ID" value="NZ_QWEZ01000002.1"/>
</dbReference>
<organism evidence="2 3">
    <name type="scientific">Aestuariirhabdus litorea</name>
    <dbReference type="NCBI Taxonomy" id="2528527"/>
    <lineage>
        <taxon>Bacteria</taxon>
        <taxon>Pseudomonadati</taxon>
        <taxon>Pseudomonadota</taxon>
        <taxon>Gammaproteobacteria</taxon>
        <taxon>Oceanospirillales</taxon>
        <taxon>Aestuariirhabdaceae</taxon>
        <taxon>Aestuariirhabdus</taxon>
    </lineage>
</organism>
<name>A0A3P3VKP7_9GAMM</name>
<sequence length="120" mass="13381">MDQKPSHQPEPASGAKSPGLRDLLFRRIRYERYKEVPLHRNKYVALLASFAISPLIGLYLMATGLFSDDRGQPRPAGWGIKAAILALNLWLVFCVATQSGLYRYGYLSVPTPPPAVQQQP</sequence>
<evidence type="ECO:0000313" key="3">
    <source>
        <dbReference type="Proteomes" id="UP000280792"/>
    </source>
</evidence>
<feature type="transmembrane region" description="Helical" evidence="1">
    <location>
        <begin position="43"/>
        <end position="66"/>
    </location>
</feature>
<keyword evidence="1" id="KW-0472">Membrane</keyword>
<keyword evidence="3" id="KW-1185">Reference proteome</keyword>
<reference evidence="2 3" key="1">
    <citation type="submission" date="2018-08" db="EMBL/GenBank/DDBJ databases">
        <authorList>
            <person name="Khan S.A."/>
        </authorList>
    </citation>
    <scope>NUCLEOTIDE SEQUENCE [LARGE SCALE GENOMIC DNA]</scope>
    <source>
        <strain evidence="2 3">GTF-13</strain>
    </source>
</reference>
<proteinExistence type="predicted"/>